<dbReference type="Gene3D" id="3.10.310.10">
    <property type="entry name" value="Diaminopimelate Epimerase, Chain A, domain 1"/>
    <property type="match status" value="2"/>
</dbReference>
<reference evidence="2" key="1">
    <citation type="submission" date="2023-06" db="EMBL/GenBank/DDBJ databases">
        <title>Conoideocrella luteorostrata (Hypocreales: Clavicipitaceae), a potential biocontrol fungus for elongate hemlock scale in United States Christmas tree production areas.</title>
        <authorList>
            <person name="Barrett H."/>
            <person name="Lovett B."/>
            <person name="Macias A.M."/>
            <person name="Stajich J.E."/>
            <person name="Kasson M.T."/>
        </authorList>
    </citation>
    <scope>NUCLEOTIDE SEQUENCE</scope>
    <source>
        <strain evidence="2">ARSEF 14590</strain>
    </source>
</reference>
<gene>
    <name evidence="2" type="ORF">QQS21_004345</name>
</gene>
<keyword evidence="3" id="KW-1185">Reference proteome</keyword>
<dbReference type="EMBL" id="JASWJB010000063">
    <property type="protein sequence ID" value="KAK2603485.1"/>
    <property type="molecule type" value="Genomic_DNA"/>
</dbReference>
<dbReference type="Pfam" id="PF02567">
    <property type="entry name" value="PhzC-PhzF"/>
    <property type="match status" value="1"/>
</dbReference>
<evidence type="ECO:0000313" key="2">
    <source>
        <dbReference type="EMBL" id="KAK2603485.1"/>
    </source>
</evidence>
<dbReference type="GO" id="GO:0005737">
    <property type="term" value="C:cytoplasm"/>
    <property type="evidence" value="ECO:0007669"/>
    <property type="project" value="TreeGrafter"/>
</dbReference>
<evidence type="ECO:0000313" key="3">
    <source>
        <dbReference type="Proteomes" id="UP001251528"/>
    </source>
</evidence>
<dbReference type="AlphaFoldDB" id="A0AAJ0CUK8"/>
<dbReference type="PIRSF" id="PIRSF016184">
    <property type="entry name" value="PhzC_PhzF"/>
    <property type="match status" value="1"/>
</dbReference>
<dbReference type="InterPro" id="IPR003719">
    <property type="entry name" value="Phenazine_PhzF-like"/>
</dbReference>
<name>A0AAJ0CUK8_9HYPO</name>
<comment type="caution">
    <text evidence="2">The sequence shown here is derived from an EMBL/GenBank/DDBJ whole genome shotgun (WGS) entry which is preliminary data.</text>
</comment>
<sequence length="335" mass="36089">MSVPYWIIDVFSSTPYKGNPLAIVDNTAANLSTTQMQLIARQFNLSETTFFTNPSKPEARYWLRSFLPDGREVFGAGHNILGVWWFLSSSGRLDLTTPDAVREDGVEEHVVLQELGGEVMPVTILKTSGDENIEFTVSMRQASPRTHGIHPNKASLAASIGLSADEIGLLVNGPNGPVRLQAQVMSTSTTHHLLVPISSVDALNKVAVQRDQLLEQLALVDERAYGLFLFAPIKSTASGEPAFQARFFSPGMSGEDPATGSAAGPFSAYLHRSGALGLRGGVSTIEVHQGLRVGRHCIIRVSLESEGDELTVDVVGGGVWVAEGKIHVPDKSLEF</sequence>
<dbReference type="SUPFAM" id="SSF54506">
    <property type="entry name" value="Diaminopimelate epimerase-like"/>
    <property type="match status" value="1"/>
</dbReference>
<protein>
    <recommendedName>
        <fullName evidence="4">Phenazine biosynthesis protein</fullName>
    </recommendedName>
</protein>
<dbReference type="Proteomes" id="UP001251528">
    <property type="component" value="Unassembled WGS sequence"/>
</dbReference>
<accession>A0AAJ0CUK8</accession>
<dbReference type="NCBIfam" id="TIGR00654">
    <property type="entry name" value="PhzF_family"/>
    <property type="match status" value="1"/>
</dbReference>
<evidence type="ECO:0008006" key="4">
    <source>
        <dbReference type="Google" id="ProtNLM"/>
    </source>
</evidence>
<dbReference type="PANTHER" id="PTHR13774:SF32">
    <property type="entry name" value="ANTISENSE-ENHANCING SEQUENCE 1"/>
    <property type="match status" value="1"/>
</dbReference>
<organism evidence="2 3">
    <name type="scientific">Conoideocrella luteorostrata</name>
    <dbReference type="NCBI Taxonomy" id="1105319"/>
    <lineage>
        <taxon>Eukaryota</taxon>
        <taxon>Fungi</taxon>
        <taxon>Dikarya</taxon>
        <taxon>Ascomycota</taxon>
        <taxon>Pezizomycotina</taxon>
        <taxon>Sordariomycetes</taxon>
        <taxon>Hypocreomycetidae</taxon>
        <taxon>Hypocreales</taxon>
        <taxon>Clavicipitaceae</taxon>
        <taxon>Conoideocrella</taxon>
    </lineage>
</organism>
<feature type="active site" evidence="1">
    <location>
        <position position="47"/>
    </location>
</feature>
<dbReference type="GO" id="GO:0016853">
    <property type="term" value="F:isomerase activity"/>
    <property type="evidence" value="ECO:0007669"/>
    <property type="project" value="TreeGrafter"/>
</dbReference>
<evidence type="ECO:0000256" key="1">
    <source>
        <dbReference type="PIRSR" id="PIRSR016184-1"/>
    </source>
</evidence>
<proteinExistence type="predicted"/>
<dbReference type="PANTHER" id="PTHR13774">
    <property type="entry name" value="PHENAZINE BIOSYNTHESIS PROTEIN"/>
    <property type="match status" value="1"/>
</dbReference>